<evidence type="ECO:0000313" key="1">
    <source>
        <dbReference type="EMBL" id="UWS34572.1"/>
    </source>
</evidence>
<protein>
    <submittedName>
        <fullName evidence="1">Uncharacterized protein</fullName>
    </submittedName>
</protein>
<name>A0ABY5XBJ2_ERWPY</name>
<dbReference type="Proteomes" id="UP001058553">
    <property type="component" value="Chromosome"/>
</dbReference>
<gene>
    <name evidence="1" type="ORF">NYP84_05255</name>
</gene>
<dbReference type="EMBL" id="CP103445">
    <property type="protein sequence ID" value="UWS34572.1"/>
    <property type="molecule type" value="Genomic_DNA"/>
</dbReference>
<accession>A0ABY5XBJ2</accession>
<organism evidence="1 2">
    <name type="scientific">Erwinia pyrifoliae</name>
    <dbReference type="NCBI Taxonomy" id="79967"/>
    <lineage>
        <taxon>Bacteria</taxon>
        <taxon>Pseudomonadati</taxon>
        <taxon>Pseudomonadota</taxon>
        <taxon>Gammaproteobacteria</taxon>
        <taxon>Enterobacterales</taxon>
        <taxon>Erwiniaceae</taxon>
        <taxon>Erwinia</taxon>
    </lineage>
</organism>
<sequence length="245" mass="28569">MFEDFIFLTKICSKEKFADSFLDGELHMNTIDFFRKTEDKEDNNIADIHEGVSAWIQPNKVSLTLGFGNDELVLGPNDLAGPIIIKHDYYKYINVFCLTVLHSAGILGKRFTLDEFNEAKKNYQLDERLTNLGKYCIFIYNFDEFINRVKLAIKLHEEHIENCTWGPVNYFDETNSHFASDEISGVFKKRSCYSHQKEFRIAIQHKNQSELPFILRIGSIRDIAIKIPTSQFNKLIRLNLKNKEN</sequence>
<dbReference type="RefSeq" id="WP_259826173.1">
    <property type="nucleotide sequence ID" value="NZ_CP103445.1"/>
</dbReference>
<reference evidence="1" key="1">
    <citation type="submission" date="2022-07" db="EMBL/GenBank/DDBJ databases">
        <title>Genetic diversity of Erwinia pyrifoliae.</title>
        <authorList>
            <person name="Park D.S."/>
            <person name="Ham H."/>
        </authorList>
    </citation>
    <scope>NUCLEOTIDE SEQUENCE</scope>
    <source>
        <strain evidence="1">CP201486</strain>
    </source>
</reference>
<keyword evidence="2" id="KW-1185">Reference proteome</keyword>
<evidence type="ECO:0000313" key="2">
    <source>
        <dbReference type="Proteomes" id="UP001058553"/>
    </source>
</evidence>
<proteinExistence type="predicted"/>